<reference evidence="1" key="4">
    <citation type="submission" date="2024-05" db="EMBL/GenBank/DDBJ databases">
        <authorList>
            <person name="Sun Q."/>
            <person name="Zhou Y."/>
        </authorList>
    </citation>
    <scope>NUCLEOTIDE SEQUENCE</scope>
    <source>
        <strain evidence="1">CGMCC 1.15287</strain>
    </source>
</reference>
<protein>
    <submittedName>
        <fullName evidence="2">Uncharacterized protein</fullName>
    </submittedName>
</protein>
<evidence type="ECO:0000313" key="1">
    <source>
        <dbReference type="EMBL" id="GGH10115.1"/>
    </source>
</evidence>
<organism evidence="2 3">
    <name type="scientific">Pedobacter zeae</name>
    <dbReference type="NCBI Taxonomy" id="1737356"/>
    <lineage>
        <taxon>Bacteria</taxon>
        <taxon>Pseudomonadati</taxon>
        <taxon>Bacteroidota</taxon>
        <taxon>Sphingobacteriia</taxon>
        <taxon>Sphingobacteriales</taxon>
        <taxon>Sphingobacteriaceae</taxon>
        <taxon>Pedobacter</taxon>
    </lineage>
</organism>
<evidence type="ECO:0000313" key="2">
    <source>
        <dbReference type="EMBL" id="MBB4109074.1"/>
    </source>
</evidence>
<reference evidence="4" key="2">
    <citation type="journal article" date="2019" name="Int. J. Syst. Evol. Microbiol.">
        <title>The Global Catalogue of Microorganisms (GCM) 10K type strain sequencing project: providing services to taxonomists for standard genome sequencing and annotation.</title>
        <authorList>
            <consortium name="The Broad Institute Genomics Platform"/>
            <consortium name="The Broad Institute Genome Sequencing Center for Infectious Disease"/>
            <person name="Wu L."/>
            <person name="Ma J."/>
        </authorList>
    </citation>
    <scope>NUCLEOTIDE SEQUENCE [LARGE SCALE GENOMIC DNA]</scope>
    <source>
        <strain evidence="4">CGMCC 1.15287</strain>
    </source>
</reference>
<name>A0A7W6P7L6_9SPHI</name>
<sequence length="70" mass="7862">MQSSTNNKSKDFSNRAVTVNQAIRVLKRNGIEADETQAGKILDVLYLLAKRFRRLEDPGIVKDLKGKSNT</sequence>
<dbReference type="Proteomes" id="UP000642938">
    <property type="component" value="Unassembled WGS sequence"/>
</dbReference>
<dbReference type="EMBL" id="BMHZ01000003">
    <property type="protein sequence ID" value="GGH10115.1"/>
    <property type="molecule type" value="Genomic_DNA"/>
</dbReference>
<evidence type="ECO:0000313" key="4">
    <source>
        <dbReference type="Proteomes" id="UP000642938"/>
    </source>
</evidence>
<dbReference type="EMBL" id="JACIEF010000003">
    <property type="protein sequence ID" value="MBB4109074.1"/>
    <property type="molecule type" value="Genomic_DNA"/>
</dbReference>
<accession>A0A7W6P7L6</accession>
<reference evidence="2 3" key="3">
    <citation type="submission" date="2020-08" db="EMBL/GenBank/DDBJ databases">
        <title>Genomic Encyclopedia of Type Strains, Phase IV (KMG-IV): sequencing the most valuable type-strain genomes for metagenomic binning, comparative biology and taxonomic classification.</title>
        <authorList>
            <person name="Goeker M."/>
        </authorList>
    </citation>
    <scope>NUCLEOTIDE SEQUENCE [LARGE SCALE GENOMIC DNA]</scope>
    <source>
        <strain evidence="2 3">DSM 100774</strain>
    </source>
</reference>
<proteinExistence type="predicted"/>
<evidence type="ECO:0000313" key="3">
    <source>
        <dbReference type="Proteomes" id="UP000532273"/>
    </source>
</evidence>
<dbReference type="Proteomes" id="UP000532273">
    <property type="component" value="Unassembled WGS sequence"/>
</dbReference>
<comment type="caution">
    <text evidence="2">The sequence shown here is derived from an EMBL/GenBank/DDBJ whole genome shotgun (WGS) entry which is preliminary data.</text>
</comment>
<reference evidence="1" key="1">
    <citation type="journal article" date="2014" name="Int. J. Syst. Evol. Microbiol.">
        <title>Complete genome of a new Firmicutes species belonging to the dominant human colonic microbiota ('Ruminococcus bicirculans') reveals two chromosomes and a selective capacity to utilize plant glucans.</title>
        <authorList>
            <consortium name="NISC Comparative Sequencing Program"/>
            <person name="Wegmann U."/>
            <person name="Louis P."/>
            <person name="Goesmann A."/>
            <person name="Henrissat B."/>
            <person name="Duncan S.H."/>
            <person name="Flint H.J."/>
        </authorList>
    </citation>
    <scope>NUCLEOTIDE SEQUENCE</scope>
    <source>
        <strain evidence="1">CGMCC 1.15287</strain>
    </source>
</reference>
<dbReference type="AlphaFoldDB" id="A0A7W6P7L6"/>
<keyword evidence="4" id="KW-1185">Reference proteome</keyword>
<gene>
    <name evidence="1" type="ORF">GCM10007422_28580</name>
    <name evidence="2" type="ORF">GGQ60_003083</name>
</gene>